<dbReference type="STRING" id="1850254.LPB137_00555"/>
<dbReference type="CDD" id="cd02440">
    <property type="entry name" value="AdoMet_MTases"/>
    <property type="match status" value="1"/>
</dbReference>
<keyword evidence="5" id="KW-1185">Reference proteome</keyword>
<reference evidence="4 5" key="1">
    <citation type="submission" date="2017-01" db="EMBL/GenBank/DDBJ databases">
        <title>Genome sequencing of Arcobacter sp. LPB0137.</title>
        <authorList>
            <person name="Lee G.-W."/>
            <person name="Yi H."/>
        </authorList>
    </citation>
    <scope>NUCLEOTIDE SEQUENCE [LARGE SCALE GENOMIC DNA]</scope>
    <source>
        <strain evidence="4 5">LPB0137</strain>
    </source>
</reference>
<keyword evidence="2" id="KW-0808">Transferase</keyword>
<dbReference type="GO" id="GO:0008168">
    <property type="term" value="F:methyltransferase activity"/>
    <property type="evidence" value="ECO:0007669"/>
    <property type="project" value="UniProtKB-KW"/>
</dbReference>
<dbReference type="EMBL" id="CP019070">
    <property type="protein sequence ID" value="APW64426.1"/>
    <property type="molecule type" value="Genomic_DNA"/>
</dbReference>
<organism evidence="4 5">
    <name type="scientific">Poseidonibacter parvus</name>
    <dbReference type="NCBI Taxonomy" id="1850254"/>
    <lineage>
        <taxon>Bacteria</taxon>
        <taxon>Pseudomonadati</taxon>
        <taxon>Campylobacterota</taxon>
        <taxon>Epsilonproteobacteria</taxon>
        <taxon>Campylobacterales</taxon>
        <taxon>Arcobacteraceae</taxon>
        <taxon>Poseidonibacter</taxon>
    </lineage>
</organism>
<dbReference type="GO" id="GO:0032259">
    <property type="term" value="P:methylation"/>
    <property type="evidence" value="ECO:0007669"/>
    <property type="project" value="UniProtKB-KW"/>
</dbReference>
<gene>
    <name evidence="4" type="ORF">LPB137_00555</name>
</gene>
<dbReference type="AlphaFoldDB" id="A0A1P8KIQ3"/>
<proteinExistence type="predicted"/>
<dbReference type="InterPro" id="IPR029063">
    <property type="entry name" value="SAM-dependent_MTases_sf"/>
</dbReference>
<feature type="domain" description="Methyltransferase" evidence="3">
    <location>
        <begin position="42"/>
        <end position="133"/>
    </location>
</feature>
<dbReference type="PANTHER" id="PTHR43861">
    <property type="entry name" value="TRANS-ACONITATE 2-METHYLTRANSFERASE-RELATED"/>
    <property type="match status" value="1"/>
</dbReference>
<dbReference type="OrthoDB" id="9791837at2"/>
<dbReference type="Proteomes" id="UP000186074">
    <property type="component" value="Chromosome"/>
</dbReference>
<evidence type="ECO:0000259" key="3">
    <source>
        <dbReference type="Pfam" id="PF13649"/>
    </source>
</evidence>
<dbReference type="Gene3D" id="3.40.50.150">
    <property type="entry name" value="Vaccinia Virus protein VP39"/>
    <property type="match status" value="1"/>
</dbReference>
<dbReference type="KEGG" id="alp:LPB137_00555"/>
<protein>
    <recommendedName>
        <fullName evidence="3">Methyltransferase domain-containing protein</fullName>
    </recommendedName>
</protein>
<sequence length="201" mass="23281">MKNTINYYEKNANSLISRYESADISDLQDFLINTFTKKSQLLEIGCGSGRDAMFMTKHNYNIIGIDGSSNMIEEAKNIHPELLGKLFQKILPNDLQFDREFDGIYSIATLMHLTKTDIKKTILKIYNLLNQNGKFLMSISLFRDDIDKNGFDEKGRFFLVLNFEEWIKICEDSGFKIIETKRNKDGLNRNGIEWLTLVAQK</sequence>
<dbReference type="InterPro" id="IPR041698">
    <property type="entry name" value="Methyltransf_25"/>
</dbReference>
<dbReference type="SUPFAM" id="SSF53335">
    <property type="entry name" value="S-adenosyl-L-methionine-dependent methyltransferases"/>
    <property type="match status" value="1"/>
</dbReference>
<evidence type="ECO:0000313" key="5">
    <source>
        <dbReference type="Proteomes" id="UP000186074"/>
    </source>
</evidence>
<evidence type="ECO:0000256" key="1">
    <source>
        <dbReference type="ARBA" id="ARBA00022603"/>
    </source>
</evidence>
<accession>A0A1P8KIQ3</accession>
<evidence type="ECO:0000256" key="2">
    <source>
        <dbReference type="ARBA" id="ARBA00022679"/>
    </source>
</evidence>
<dbReference type="RefSeq" id="WP_076082953.1">
    <property type="nucleotide sequence ID" value="NZ_CP019070.1"/>
</dbReference>
<dbReference type="PANTHER" id="PTHR43861:SF1">
    <property type="entry name" value="TRANS-ACONITATE 2-METHYLTRANSFERASE"/>
    <property type="match status" value="1"/>
</dbReference>
<name>A0A1P8KIQ3_9BACT</name>
<evidence type="ECO:0000313" key="4">
    <source>
        <dbReference type="EMBL" id="APW64426.1"/>
    </source>
</evidence>
<keyword evidence="1" id="KW-0489">Methyltransferase</keyword>
<dbReference type="Pfam" id="PF13649">
    <property type="entry name" value="Methyltransf_25"/>
    <property type="match status" value="1"/>
</dbReference>